<protein>
    <submittedName>
        <fullName evidence="1">Uncharacterized protein</fullName>
    </submittedName>
</protein>
<name>A0ACC0MMD7_RHOML</name>
<accession>A0ACC0MMD7</accession>
<organism evidence="1 2">
    <name type="scientific">Rhododendron molle</name>
    <name type="common">Chinese azalea</name>
    <name type="synonym">Azalea mollis</name>
    <dbReference type="NCBI Taxonomy" id="49168"/>
    <lineage>
        <taxon>Eukaryota</taxon>
        <taxon>Viridiplantae</taxon>
        <taxon>Streptophyta</taxon>
        <taxon>Embryophyta</taxon>
        <taxon>Tracheophyta</taxon>
        <taxon>Spermatophyta</taxon>
        <taxon>Magnoliopsida</taxon>
        <taxon>eudicotyledons</taxon>
        <taxon>Gunneridae</taxon>
        <taxon>Pentapetalae</taxon>
        <taxon>asterids</taxon>
        <taxon>Ericales</taxon>
        <taxon>Ericaceae</taxon>
        <taxon>Ericoideae</taxon>
        <taxon>Rhodoreae</taxon>
        <taxon>Rhododendron</taxon>
    </lineage>
</organism>
<gene>
    <name evidence="1" type="ORF">RHMOL_Rhmol08G0120200</name>
</gene>
<evidence type="ECO:0000313" key="2">
    <source>
        <dbReference type="Proteomes" id="UP001062846"/>
    </source>
</evidence>
<comment type="caution">
    <text evidence="1">The sequence shown here is derived from an EMBL/GenBank/DDBJ whole genome shotgun (WGS) entry which is preliminary data.</text>
</comment>
<dbReference type="EMBL" id="CM046395">
    <property type="protein sequence ID" value="KAI8542208.1"/>
    <property type="molecule type" value="Genomic_DNA"/>
</dbReference>
<keyword evidence="2" id="KW-1185">Reference proteome</keyword>
<reference evidence="1" key="1">
    <citation type="submission" date="2022-02" db="EMBL/GenBank/DDBJ databases">
        <title>Plant Genome Project.</title>
        <authorList>
            <person name="Zhang R.-G."/>
        </authorList>
    </citation>
    <scope>NUCLEOTIDE SEQUENCE</scope>
    <source>
        <strain evidence="1">AT1</strain>
    </source>
</reference>
<dbReference type="Proteomes" id="UP001062846">
    <property type="component" value="Chromosome 8"/>
</dbReference>
<sequence>MGYSVLKNALIFMYYAVPLLGRIGVVMSIGQADDYFPEERDGLLQLRDFINSTSNLHGNWTGPPCHKNGSRWAGIGCRNGHVIHLVLEGYQLTGSLPQTPFLGGMTFLRKLSFRNNSIRGPLPSLKNLLYLERVFLSRNSFSGSIPSEYTDLPRLTKLELQHNSLTGSIPPFDQPTLTSLNVSHNRLAGRIPSNQVLDRFPKSSYDHNSALCGKPLGIPCSVTPPHPHSRTANRKTKGTLETWRLALIAACAAGLVAFLVMLVFLCYYRKVRGKDAKGDQSGKGYTGIEEKKRHRSENADDPERMVKLEFFDKNRPVFDSDDLLRASAKVMGKGKLGTTYRATLESGSAVVVKRIKETSAWSNKDFVQQMQQLGSMRHENLVEIISFYYEEEKLVIYEFIPHGSLFELLHDRCSSVIDNRGVGRVPLNWTARLSIIKEIAEGLTFLHQSLPSHTVPHANLKSSNVLIQRDGLKLHSKLTDFGLLPLLTPRKSFENLAVGKTPEFSQGKNLTYKADVYCFGIILLEVITGKNPDEMSRGSGGMFDDLSDWVRSAVNSDCLTDVLDVEILSAREDRDDMLRLVEMALECTDVTPAKRPKMSEFLRRIEEMEQLNKQTGDAITRPTPVSSDPVFQIQPDIEEPYLAGFHFEEAGFLETSAEQSAPRRSRLNYVFKRNP</sequence>
<proteinExistence type="predicted"/>
<evidence type="ECO:0000313" key="1">
    <source>
        <dbReference type="EMBL" id="KAI8542208.1"/>
    </source>
</evidence>